<dbReference type="InterPro" id="IPR027267">
    <property type="entry name" value="AH/BAR_dom_sf"/>
</dbReference>
<dbReference type="EMBL" id="PYSW02000006">
    <property type="protein sequence ID" value="KAG2391854.1"/>
    <property type="molecule type" value="Genomic_DNA"/>
</dbReference>
<evidence type="ECO:0000256" key="2">
    <source>
        <dbReference type="SAM" id="MobiDB-lite"/>
    </source>
</evidence>
<evidence type="ECO:0000313" key="4">
    <source>
        <dbReference type="Proteomes" id="UP000816034"/>
    </source>
</evidence>
<feature type="region of interest" description="Disordered" evidence="2">
    <location>
        <begin position="1"/>
        <end position="84"/>
    </location>
</feature>
<sequence length="185" mass="20935">MSQRSSEQGYSCEKKRTPSSSYDSCKSKKKRNPLGSSSPQTDPGTVLPQSIHFQPMQFPSMQSQPLSSSSFQKDQTNTNCSSQTDGLIPTFSSATFSKSTITSSNELEDLKKKYERVVEINQNLQFQLYDIKQELEKEKEERIKWQSTYEQNHERMRNAHANLCKLFVDLGNVITALSNNGSTSS</sequence>
<reference evidence="3 4" key="1">
    <citation type="journal article" date="2018" name="BMC Genomics">
        <title>The genome of Naegleria lovaniensis, the basis for a comparative approach to unravel pathogenicity factors of the human pathogenic amoeba N. fowleri.</title>
        <authorList>
            <person name="Liechti N."/>
            <person name="Schurch N."/>
            <person name="Bruggmann R."/>
            <person name="Wittwer M."/>
        </authorList>
    </citation>
    <scope>NUCLEOTIDE SEQUENCE [LARGE SCALE GENOMIC DNA]</scope>
    <source>
        <strain evidence="3 4">ATCC 30569</strain>
    </source>
</reference>
<protein>
    <submittedName>
        <fullName evidence="3">Uncharacterized protein</fullName>
    </submittedName>
</protein>
<evidence type="ECO:0000313" key="3">
    <source>
        <dbReference type="EMBL" id="KAG2391854.1"/>
    </source>
</evidence>
<dbReference type="AlphaFoldDB" id="A0AA88KQJ5"/>
<name>A0AA88KQJ5_NAELO</name>
<proteinExistence type="predicted"/>
<keyword evidence="4" id="KW-1185">Reference proteome</keyword>
<comment type="caution">
    <text evidence="3">The sequence shown here is derived from an EMBL/GenBank/DDBJ whole genome shotgun (WGS) entry which is preliminary data.</text>
</comment>
<feature type="compositionally biased region" description="Low complexity" evidence="2">
    <location>
        <begin position="53"/>
        <end position="72"/>
    </location>
</feature>
<feature type="compositionally biased region" description="Polar residues" evidence="2">
    <location>
        <begin position="73"/>
        <end position="84"/>
    </location>
</feature>
<keyword evidence="1" id="KW-0175">Coiled coil</keyword>
<gene>
    <name evidence="3" type="ORF">C9374_013339</name>
</gene>
<dbReference type="GeneID" id="68105792"/>
<dbReference type="SUPFAM" id="SSF103657">
    <property type="entry name" value="BAR/IMD domain-like"/>
    <property type="match status" value="1"/>
</dbReference>
<feature type="compositionally biased region" description="Polar residues" evidence="2">
    <location>
        <begin position="34"/>
        <end position="52"/>
    </location>
</feature>
<dbReference type="RefSeq" id="XP_044553748.1">
    <property type="nucleotide sequence ID" value="XM_044689205.1"/>
</dbReference>
<evidence type="ECO:0000256" key="1">
    <source>
        <dbReference type="SAM" id="Coils"/>
    </source>
</evidence>
<feature type="coiled-coil region" evidence="1">
    <location>
        <begin position="107"/>
        <end position="141"/>
    </location>
</feature>
<accession>A0AA88KQJ5</accession>
<organism evidence="3 4">
    <name type="scientific">Naegleria lovaniensis</name>
    <name type="common">Amoeba</name>
    <dbReference type="NCBI Taxonomy" id="51637"/>
    <lineage>
        <taxon>Eukaryota</taxon>
        <taxon>Discoba</taxon>
        <taxon>Heterolobosea</taxon>
        <taxon>Tetramitia</taxon>
        <taxon>Eutetramitia</taxon>
        <taxon>Vahlkampfiidae</taxon>
        <taxon>Naegleria</taxon>
    </lineage>
</organism>
<dbReference type="Proteomes" id="UP000816034">
    <property type="component" value="Unassembled WGS sequence"/>
</dbReference>